<dbReference type="Proteomes" id="UP001163324">
    <property type="component" value="Chromosome 1"/>
</dbReference>
<gene>
    <name evidence="1" type="ORF">N3K66_000188</name>
</gene>
<sequence length="439" mass="50210">MASQMTWIKDFIINNFLHNQDENEFKTIWEFFERNVHIRETHDAKSRVRSPYVKAYGGRIGNNQKGKATHKEQPTESLDVASWKTSGIHLHEDNMISLVRRKAKLVDDSPTVALEIRGQCVYEQLIAGPATPTDSRLALLEMIVTAIPFRQNASLADDLIETIQQGNYLDTMQSSNDLLKHIVFETVTFPDQFRWAGLGEHVLDIFEAEIARQTDQEARYFKEFSSVDKGSKLVNDKIHEAAKAIWEAKDIRDELRLLLQLFQEQSRVISQLAEIFWPTSAAEQSNNAKDLGKEWKELRESFIRDCGLDNLIRRVKKMDNDASTTSDGLANVIQAMQAQASLREAEEARNLNMVILPFTIVTVIFTPLSFLTSLFAVNTDAFPQNADGELRLPASWFIWRMVVGEICVLVPLVFLLWGIHKRKTMQHKLKETPEPEPVK</sequence>
<name>A0ACC0VBT5_9HYPO</name>
<reference evidence="1" key="1">
    <citation type="submission" date="2022-10" db="EMBL/GenBank/DDBJ databases">
        <title>Complete Genome of Trichothecium roseum strain YXFP-22015, a Plant Pathogen Isolated from Citrus.</title>
        <authorList>
            <person name="Wang Y."/>
            <person name="Zhu L."/>
        </authorList>
    </citation>
    <scope>NUCLEOTIDE SEQUENCE</scope>
    <source>
        <strain evidence="1">YXFP-22015</strain>
    </source>
</reference>
<protein>
    <submittedName>
        <fullName evidence="1">Uncharacterized protein</fullName>
    </submittedName>
</protein>
<dbReference type="EMBL" id="CM047940">
    <property type="protein sequence ID" value="KAI9903659.1"/>
    <property type="molecule type" value="Genomic_DNA"/>
</dbReference>
<proteinExistence type="predicted"/>
<evidence type="ECO:0000313" key="1">
    <source>
        <dbReference type="EMBL" id="KAI9903659.1"/>
    </source>
</evidence>
<keyword evidence="2" id="KW-1185">Reference proteome</keyword>
<comment type="caution">
    <text evidence="1">The sequence shown here is derived from an EMBL/GenBank/DDBJ whole genome shotgun (WGS) entry which is preliminary data.</text>
</comment>
<accession>A0ACC0VBT5</accession>
<evidence type="ECO:0000313" key="2">
    <source>
        <dbReference type="Proteomes" id="UP001163324"/>
    </source>
</evidence>
<organism evidence="1 2">
    <name type="scientific">Trichothecium roseum</name>
    <dbReference type="NCBI Taxonomy" id="47278"/>
    <lineage>
        <taxon>Eukaryota</taxon>
        <taxon>Fungi</taxon>
        <taxon>Dikarya</taxon>
        <taxon>Ascomycota</taxon>
        <taxon>Pezizomycotina</taxon>
        <taxon>Sordariomycetes</taxon>
        <taxon>Hypocreomycetidae</taxon>
        <taxon>Hypocreales</taxon>
        <taxon>Hypocreales incertae sedis</taxon>
        <taxon>Trichothecium</taxon>
    </lineage>
</organism>